<dbReference type="Proteomes" id="UP000245695">
    <property type="component" value="Chromosome 1"/>
</dbReference>
<evidence type="ECO:0000313" key="5">
    <source>
        <dbReference type="Proteomes" id="UP000245695"/>
    </source>
</evidence>
<dbReference type="PANTHER" id="PTHR37293">
    <property type="entry name" value="PHAGE REPLICATION PROTEIN-RELATED"/>
    <property type="match status" value="1"/>
</dbReference>
<dbReference type="InterPro" id="IPR006343">
    <property type="entry name" value="DnaB/C_C"/>
</dbReference>
<dbReference type="InterPro" id="IPR034829">
    <property type="entry name" value="DnaD-like_sf"/>
</dbReference>
<dbReference type="AlphaFoldDB" id="A0A2P2BQ93"/>
<dbReference type="Gene3D" id="1.10.10.630">
    <property type="entry name" value="DnaD domain-like"/>
    <property type="match status" value="1"/>
</dbReference>
<proteinExistence type="inferred from homology"/>
<feature type="compositionally biased region" description="Basic and acidic residues" evidence="2">
    <location>
        <begin position="156"/>
        <end position="168"/>
    </location>
</feature>
<evidence type="ECO:0000259" key="3">
    <source>
        <dbReference type="Pfam" id="PF07261"/>
    </source>
</evidence>
<keyword evidence="5" id="KW-1185">Reference proteome</keyword>
<comment type="similarity">
    <text evidence="1">Belongs to the DnaB/DnaD family.</text>
</comment>
<evidence type="ECO:0000313" key="4">
    <source>
        <dbReference type="EMBL" id="CEI72510.1"/>
    </source>
</evidence>
<gene>
    <name evidence="4" type="ORF">FRIFI_0970</name>
</gene>
<dbReference type="RefSeq" id="WP_166505156.1">
    <property type="nucleotide sequence ID" value="NZ_LN650648.1"/>
</dbReference>
<reference evidence="4 5" key="1">
    <citation type="submission" date="2014-09" db="EMBL/GenBank/DDBJ databases">
        <authorList>
            <person name="Hornung B.V."/>
        </authorList>
    </citation>
    <scope>NUCLEOTIDE SEQUENCE [LARGE SCALE GENOMIC DNA]</scope>
    <source>
        <strain evidence="4 5">FRIFI</strain>
    </source>
</reference>
<dbReference type="InterPro" id="IPR053162">
    <property type="entry name" value="DnaD"/>
</dbReference>
<evidence type="ECO:0000256" key="1">
    <source>
        <dbReference type="ARBA" id="ARBA00093462"/>
    </source>
</evidence>
<name>A0A2P2BQ93_9FIRM</name>
<dbReference type="NCBIfam" id="TIGR01446">
    <property type="entry name" value="DnaD_dom"/>
    <property type="match status" value="1"/>
</dbReference>
<dbReference type="KEGG" id="rhom:FRIFI_0970"/>
<feature type="domain" description="DnaB/C C-terminal" evidence="3">
    <location>
        <begin position="181"/>
        <end position="250"/>
    </location>
</feature>
<accession>A0A2P2BQ93</accession>
<protein>
    <submittedName>
        <fullName evidence="4">Primosome, DnaD subunit</fullName>
    </submittedName>
</protein>
<evidence type="ECO:0000256" key="2">
    <source>
        <dbReference type="SAM" id="MobiDB-lite"/>
    </source>
</evidence>
<dbReference type="EMBL" id="LN650648">
    <property type="protein sequence ID" value="CEI72510.1"/>
    <property type="molecule type" value="Genomic_DNA"/>
</dbReference>
<feature type="region of interest" description="Disordered" evidence="2">
    <location>
        <begin position="151"/>
        <end position="170"/>
    </location>
</feature>
<organism evidence="4 5">
    <name type="scientific">Romboutsia hominis</name>
    <dbReference type="NCBI Taxonomy" id="1507512"/>
    <lineage>
        <taxon>Bacteria</taxon>
        <taxon>Bacillati</taxon>
        <taxon>Bacillota</taxon>
        <taxon>Clostridia</taxon>
        <taxon>Peptostreptococcales</taxon>
        <taxon>Peptostreptococcaceae</taxon>
        <taxon>Romboutsia</taxon>
    </lineage>
</organism>
<dbReference type="Pfam" id="PF07261">
    <property type="entry name" value="DnaB_2"/>
    <property type="match status" value="1"/>
</dbReference>
<dbReference type="PANTHER" id="PTHR37293:SF5">
    <property type="entry name" value="DNA REPLICATION PROTEIN"/>
    <property type="match status" value="1"/>
</dbReference>
<dbReference type="SUPFAM" id="SSF158499">
    <property type="entry name" value="DnaD domain-like"/>
    <property type="match status" value="1"/>
</dbReference>
<sequence>MAIFRKIHTQFWRDDKVLEEYTPECKIFMVYILSNQNTTQIGIYKITKKQIAFELGYSVETINTLMDIFINKYKTIKYNEETRELAIKHWGKYNLDRTGKPMMDCINKELKEVKDKSLIKYVSESIPKKEIKDLFDMYSNGDSYHHTYNESYENIGQEKEEEKDKEEYKEEEVNDVGRYAKLYEENIGFVNQLVSEWLIYISENIDIGLFKKAIEVATDRGHVNKGYINGIINKWIDNNIRSLKDLNAYEVSSKNKGDRKNGKSRYIKELEDESIYQKPSEEQIREIQRLLQ</sequence>